<evidence type="ECO:0000313" key="11">
    <source>
        <dbReference type="EMBL" id="CAI8008618.1"/>
    </source>
</evidence>
<reference evidence="11" key="1">
    <citation type="submission" date="2023-03" db="EMBL/GenBank/DDBJ databases">
        <authorList>
            <person name="Steffen K."/>
            <person name="Cardenas P."/>
        </authorList>
    </citation>
    <scope>NUCLEOTIDE SEQUENCE</scope>
</reference>
<evidence type="ECO:0000256" key="3">
    <source>
        <dbReference type="ARBA" id="ARBA00012755"/>
    </source>
</evidence>
<dbReference type="EMBL" id="CASHTH010000875">
    <property type="protein sequence ID" value="CAI8008618.1"/>
    <property type="molecule type" value="Genomic_DNA"/>
</dbReference>
<dbReference type="PRINTS" id="PR00740">
    <property type="entry name" value="GLHYDRLASE27"/>
</dbReference>
<keyword evidence="5 8" id="KW-0378">Hydrolase</keyword>
<dbReference type="AlphaFoldDB" id="A0AA35W579"/>
<accession>A0AA35W579</accession>
<dbReference type="FunFam" id="3.20.20.70:FF:000093">
    <property type="entry name" value="Alpha-galactosidase"/>
    <property type="match status" value="1"/>
</dbReference>
<keyword evidence="7 8" id="KW-0326">Glycosidase</keyword>
<evidence type="ECO:0000256" key="6">
    <source>
        <dbReference type="ARBA" id="ARBA00023157"/>
    </source>
</evidence>
<keyword evidence="6 8" id="KW-1015">Disulfide bond</keyword>
<dbReference type="Proteomes" id="UP001174909">
    <property type="component" value="Unassembled WGS sequence"/>
</dbReference>
<evidence type="ECO:0000256" key="7">
    <source>
        <dbReference type="ARBA" id="ARBA00023295"/>
    </source>
</evidence>
<dbReference type="CDD" id="cd14792">
    <property type="entry name" value="GH27"/>
    <property type="match status" value="1"/>
</dbReference>
<evidence type="ECO:0000313" key="12">
    <source>
        <dbReference type="Proteomes" id="UP001174909"/>
    </source>
</evidence>
<keyword evidence="4 9" id="KW-0732">Signal</keyword>
<feature type="domain" description="Alpha galactosidase C-terminal" evidence="10">
    <location>
        <begin position="314"/>
        <end position="391"/>
    </location>
</feature>
<dbReference type="EC" id="3.2.1.-" evidence="8"/>
<dbReference type="InterPro" id="IPR002241">
    <property type="entry name" value="Glyco_hydro_27"/>
</dbReference>
<dbReference type="Pfam" id="PF16499">
    <property type="entry name" value="Melibiase_2"/>
    <property type="match status" value="1"/>
</dbReference>
<comment type="caution">
    <text evidence="11">The sequence shown here is derived from an EMBL/GenBank/DDBJ whole genome shotgun (WGS) entry which is preliminary data.</text>
</comment>
<evidence type="ECO:0000256" key="5">
    <source>
        <dbReference type="ARBA" id="ARBA00022801"/>
    </source>
</evidence>
<dbReference type="Gene3D" id="2.60.40.1180">
    <property type="entry name" value="Golgi alpha-mannosidase II"/>
    <property type="match status" value="1"/>
</dbReference>
<dbReference type="InterPro" id="IPR041233">
    <property type="entry name" value="Melibiase_C"/>
</dbReference>
<dbReference type="FunFam" id="2.60.40.1180:FF:000008">
    <property type="entry name" value="Alpha-galactosidase"/>
    <property type="match status" value="1"/>
</dbReference>
<evidence type="ECO:0000256" key="9">
    <source>
        <dbReference type="SAM" id="SignalP"/>
    </source>
</evidence>
<dbReference type="Pfam" id="PF17801">
    <property type="entry name" value="Melibiase_C"/>
    <property type="match status" value="1"/>
</dbReference>
<proteinExistence type="inferred from homology"/>
<evidence type="ECO:0000256" key="8">
    <source>
        <dbReference type="RuleBase" id="RU361168"/>
    </source>
</evidence>
<dbReference type="InterPro" id="IPR013780">
    <property type="entry name" value="Glyco_hydro_b"/>
</dbReference>
<feature type="signal peptide" evidence="9">
    <location>
        <begin position="1"/>
        <end position="32"/>
    </location>
</feature>
<feature type="chain" id="PRO_5041450356" description="Alpha-galactosidase" evidence="9">
    <location>
        <begin position="33"/>
        <end position="396"/>
    </location>
</feature>
<evidence type="ECO:0000256" key="4">
    <source>
        <dbReference type="ARBA" id="ARBA00022729"/>
    </source>
</evidence>
<dbReference type="Gene3D" id="3.20.20.70">
    <property type="entry name" value="Aldolase class I"/>
    <property type="match status" value="1"/>
</dbReference>
<comment type="similarity">
    <text evidence="2 8">Belongs to the glycosyl hydrolase 27 family.</text>
</comment>
<comment type="catalytic activity">
    <reaction evidence="1">
        <text>Hydrolysis of terminal, non-reducing alpha-D-galactose residues in alpha-D-galactosides, including galactose oligosaccharides, galactomannans and galactolipids.</text>
        <dbReference type="EC" id="3.2.1.22"/>
    </reaction>
</comment>
<name>A0AA35W579_GEOBA</name>
<dbReference type="PANTHER" id="PTHR11452:SF33">
    <property type="entry name" value="ALPHA-GALACTOSIDASE 2"/>
    <property type="match status" value="1"/>
</dbReference>
<keyword evidence="12" id="KW-1185">Reference proteome</keyword>
<comment type="subunit">
    <text evidence="8">Homodimer.</text>
</comment>
<dbReference type="InterPro" id="IPR013785">
    <property type="entry name" value="Aldolase_TIM"/>
</dbReference>
<dbReference type="PROSITE" id="PS00512">
    <property type="entry name" value="ALPHA_GALACTOSIDASE"/>
    <property type="match status" value="1"/>
</dbReference>
<dbReference type="SUPFAM" id="SSF51445">
    <property type="entry name" value="(Trans)glycosidases"/>
    <property type="match status" value="1"/>
</dbReference>
<evidence type="ECO:0000256" key="2">
    <source>
        <dbReference type="ARBA" id="ARBA00009743"/>
    </source>
</evidence>
<protein>
    <recommendedName>
        <fullName evidence="3 8">Alpha-galactosidase</fullName>
        <ecNumber evidence="8">3.2.1.-</ecNumber>
    </recommendedName>
</protein>
<dbReference type="InterPro" id="IPR000111">
    <property type="entry name" value="Glyco_hydro_27/36_CS"/>
</dbReference>
<dbReference type="InterPro" id="IPR017853">
    <property type="entry name" value="GH"/>
</dbReference>
<organism evidence="11 12">
    <name type="scientific">Geodia barretti</name>
    <name type="common">Barrett's horny sponge</name>
    <dbReference type="NCBI Taxonomy" id="519541"/>
    <lineage>
        <taxon>Eukaryota</taxon>
        <taxon>Metazoa</taxon>
        <taxon>Porifera</taxon>
        <taxon>Demospongiae</taxon>
        <taxon>Heteroscleromorpha</taxon>
        <taxon>Tetractinellida</taxon>
        <taxon>Astrophorina</taxon>
        <taxon>Geodiidae</taxon>
        <taxon>Geodia</taxon>
    </lineage>
</organism>
<evidence type="ECO:0000259" key="10">
    <source>
        <dbReference type="Pfam" id="PF17801"/>
    </source>
</evidence>
<dbReference type="GO" id="GO:0004557">
    <property type="term" value="F:alpha-galactosidase activity"/>
    <property type="evidence" value="ECO:0007669"/>
    <property type="project" value="UniProtKB-EC"/>
</dbReference>
<gene>
    <name evidence="11" type="ORF">GBAR_LOCUS5892</name>
</gene>
<dbReference type="GO" id="GO:0005975">
    <property type="term" value="P:carbohydrate metabolic process"/>
    <property type="evidence" value="ECO:0007669"/>
    <property type="project" value="InterPro"/>
</dbReference>
<dbReference type="SUPFAM" id="SSF51011">
    <property type="entry name" value="Glycosyl hydrolase domain"/>
    <property type="match status" value="1"/>
</dbReference>
<sequence length="396" mass="44540">MGHVQQIEERKMLLLPASLLLVCMLLPAVVRSYDNGLGRTPQMGWNSWNRYRCNVKEDVIKATADAFVANNLAEFGYKYVNVDDCWAGSRDQDGFILPDPTTFPDFQGMIDYVHSKGLLFGLYSDAGKRTCAGRPGSLFHEVQDAQTYAKWKVDYLKYDNCNNDNITPKIRYPIMQMALNYTGRPIFYSLCEWGKDDPATWAPAVGNSWRTTGDISDDWDTMINRADLNNQWWLYAGPYGWNDPDMLEVGNGGMTTTEYETHFSLWCLMKSPLLIGCDVINMTSDTKRILTNSDAIAVNQDPLGIQGNKSFVNGTSEVWCVLLSHPTPGVAAILLNRGHETTSITAYWWALGIDPVGKYEVYDIWQHKILGTMTESVTATVPSHGVAFYRITPTSQ</sequence>
<dbReference type="PANTHER" id="PTHR11452">
    <property type="entry name" value="ALPHA-GALACTOSIDASE/ALPHA-N-ACETYLGALACTOSAMINIDASE"/>
    <property type="match status" value="1"/>
</dbReference>
<evidence type="ECO:0000256" key="1">
    <source>
        <dbReference type="ARBA" id="ARBA00001255"/>
    </source>
</evidence>